<name>R0M467_ANAPL</name>
<dbReference type="EMBL" id="KB742524">
    <property type="protein sequence ID" value="EOB07443.1"/>
    <property type="molecule type" value="Genomic_DNA"/>
</dbReference>
<keyword evidence="3" id="KW-1185">Reference proteome</keyword>
<feature type="region of interest" description="Disordered" evidence="1">
    <location>
        <begin position="542"/>
        <end position="563"/>
    </location>
</feature>
<reference evidence="3" key="1">
    <citation type="journal article" date="2013" name="Nat. Genet.">
        <title>The duck genome and transcriptome provide insight into an avian influenza virus reservoir species.</title>
        <authorList>
            <person name="Huang Y."/>
            <person name="Li Y."/>
            <person name="Burt D.W."/>
            <person name="Chen H."/>
            <person name="Zhang Y."/>
            <person name="Qian W."/>
            <person name="Kim H."/>
            <person name="Gan S."/>
            <person name="Zhao Y."/>
            <person name="Li J."/>
            <person name="Yi K."/>
            <person name="Feng H."/>
            <person name="Zhu P."/>
            <person name="Li B."/>
            <person name="Liu Q."/>
            <person name="Fairley S."/>
            <person name="Magor K.E."/>
            <person name="Du Z."/>
            <person name="Hu X."/>
            <person name="Goodman L."/>
            <person name="Tafer H."/>
            <person name="Vignal A."/>
            <person name="Lee T."/>
            <person name="Kim K.W."/>
            <person name="Sheng Z."/>
            <person name="An Y."/>
            <person name="Searle S."/>
            <person name="Herrero J."/>
            <person name="Groenen M.A."/>
            <person name="Crooijmans R.P."/>
            <person name="Faraut T."/>
            <person name="Cai Q."/>
            <person name="Webster R.G."/>
            <person name="Aldridge J.R."/>
            <person name="Warren W.C."/>
            <person name="Bartschat S."/>
            <person name="Kehr S."/>
            <person name="Marz M."/>
            <person name="Stadler P.F."/>
            <person name="Smith J."/>
            <person name="Kraus R.H."/>
            <person name="Zhao Y."/>
            <person name="Ren L."/>
            <person name="Fei J."/>
            <person name="Morisson M."/>
            <person name="Kaiser P."/>
            <person name="Griffin D.K."/>
            <person name="Rao M."/>
            <person name="Pitel F."/>
            <person name="Wang J."/>
            <person name="Li N."/>
        </authorList>
    </citation>
    <scope>NUCLEOTIDE SEQUENCE [LARGE SCALE GENOMIC DNA]</scope>
</reference>
<evidence type="ECO:0000313" key="3">
    <source>
        <dbReference type="Proteomes" id="UP000296049"/>
    </source>
</evidence>
<dbReference type="Proteomes" id="UP000296049">
    <property type="component" value="Unassembled WGS sequence"/>
</dbReference>
<dbReference type="AlphaFoldDB" id="R0M467"/>
<gene>
    <name evidence="2" type="ORF">Anapl_06621</name>
</gene>
<sequence length="610" mass="68704">MALTGTPGTCSTVSEEGFQGPDKYQCIYTLVKYQCNHTLIFSSLKVSIHRRGGEQYLPYFEAVDAFEKYIHFPYKKVKVTGQRTRLQMSFLAFTVCRFAPRLITHTKISFHKQMLHHTQAYAEVVYNVKCCVQKTRSKQLVMSEVKKGNENVKCGKKLLNGTKCLVTQPSSPVAPLVDHYLKHLRPELYIYVTRMSSGLHRNLLGFACNTVRTGDDAAAEPTATCAKREVSPLCHKSLKPRNPRGHLQELCKCQTPRGMRTALGLWVGARLEPSCEHTHTLLLPRRGQCPPSVRPSKRWSIRLGLAVTTRACSMELEEGSRGEKSLSSSEASSLLWDGTPVTQDSVSSLHHPQIGSEEQLRKRHLNNEVSHSSFGNNHFGKRMLDLENGPAFKEKLAKPENTKRICNLFWPAKLADFGVEQTLLAEEKKESLEELQALVKGYLSQQNKFPNAVSNSLSTRNEGLNPGHSLNFMDLDSINSTAKTLWVYSTSMSRTTHTASDIHIMSEDSFGNYLFYREEKEKKHAVDYLTDVGHIITGKVKSENQNLENQSPTTQQRSHNTPAKLTAKQISKEKGQLWRLVSQKSPMTKHFFSEDVQLGNQCHEAAGIVK</sequence>
<accession>R0M467</accession>
<organism evidence="2 3">
    <name type="scientific">Anas platyrhynchos</name>
    <name type="common">Mallard</name>
    <name type="synonym">Anas boschas</name>
    <dbReference type="NCBI Taxonomy" id="8839"/>
    <lineage>
        <taxon>Eukaryota</taxon>
        <taxon>Metazoa</taxon>
        <taxon>Chordata</taxon>
        <taxon>Craniata</taxon>
        <taxon>Vertebrata</taxon>
        <taxon>Euteleostomi</taxon>
        <taxon>Archelosauria</taxon>
        <taxon>Archosauria</taxon>
        <taxon>Dinosauria</taxon>
        <taxon>Saurischia</taxon>
        <taxon>Theropoda</taxon>
        <taxon>Coelurosauria</taxon>
        <taxon>Aves</taxon>
        <taxon>Neognathae</taxon>
        <taxon>Galloanserae</taxon>
        <taxon>Anseriformes</taxon>
        <taxon>Anatidae</taxon>
        <taxon>Anatinae</taxon>
        <taxon>Anas</taxon>
    </lineage>
</organism>
<feature type="compositionally biased region" description="Polar residues" evidence="1">
    <location>
        <begin position="543"/>
        <end position="563"/>
    </location>
</feature>
<evidence type="ECO:0000313" key="2">
    <source>
        <dbReference type="EMBL" id="EOB07443.1"/>
    </source>
</evidence>
<proteinExistence type="predicted"/>
<evidence type="ECO:0000256" key="1">
    <source>
        <dbReference type="SAM" id="MobiDB-lite"/>
    </source>
</evidence>
<protein>
    <submittedName>
        <fullName evidence="2">Uncharacterized protein</fullName>
    </submittedName>
</protein>